<protein>
    <submittedName>
        <fullName evidence="4">Phosphate/phosphite/phosphonate ABC transporter substrate-binding protein</fullName>
    </submittedName>
</protein>
<proteinExistence type="inferred from homology"/>
<dbReference type="PANTHER" id="PTHR35841">
    <property type="entry name" value="PHOSPHONATES-BINDING PERIPLASMIC PROTEIN"/>
    <property type="match status" value="1"/>
</dbReference>
<comment type="caution">
    <text evidence="4">The sequence shown here is derived from an EMBL/GenBank/DDBJ whole genome shotgun (WGS) entry which is preliminary data.</text>
</comment>
<dbReference type="InterPro" id="IPR005770">
    <property type="entry name" value="PhnD"/>
</dbReference>
<dbReference type="EMBL" id="JAYGJQ010000003">
    <property type="protein sequence ID" value="MEA9358113.1"/>
    <property type="molecule type" value="Genomic_DNA"/>
</dbReference>
<dbReference type="Proteomes" id="UP001302274">
    <property type="component" value="Unassembled WGS sequence"/>
</dbReference>
<evidence type="ECO:0000256" key="3">
    <source>
        <dbReference type="SAM" id="SignalP"/>
    </source>
</evidence>
<keyword evidence="5" id="KW-1185">Reference proteome</keyword>
<evidence type="ECO:0000256" key="2">
    <source>
        <dbReference type="ARBA" id="ARBA00022729"/>
    </source>
</evidence>
<dbReference type="RefSeq" id="WP_323578386.1">
    <property type="nucleotide sequence ID" value="NZ_JAYGJQ010000003.1"/>
</dbReference>
<dbReference type="Pfam" id="PF12974">
    <property type="entry name" value="Phosphonate-bd"/>
    <property type="match status" value="1"/>
</dbReference>
<dbReference type="NCBIfam" id="TIGR01098">
    <property type="entry name" value="3A0109s03R"/>
    <property type="match status" value="1"/>
</dbReference>
<evidence type="ECO:0000313" key="4">
    <source>
        <dbReference type="EMBL" id="MEA9358113.1"/>
    </source>
</evidence>
<gene>
    <name evidence="4" type="ORF">SHI21_17905</name>
</gene>
<sequence>MKILKRPLLGLLLVAVSATSFAEDKLGTRDNPVKIFFTPSVDANTIATNSTSFLKFMEKETGFYFKSGIPSNYVAVVEAFGSNRADVAVMNSFGYLMANAKYGAEAKLKALRHGKDYYAGAIYVSEKSGIKSVKDLAGKKFAFTDSSSTSGYLYPLKIFKDEKVKLGNTMFAIKHDNVITMIYQGQVDAGAAFYSDAFDGKIKDARERVMTQFPDVEKKVKVLKVTEKIPNDPFVFRKGMDPAAVDKIIVALKKYLATEEGKTVFKNIYAIDGVVPATNKDYDSLRAVIKAVGVDVGTLVK</sequence>
<name>A0ABU5VYH7_9BACT</name>
<keyword evidence="2 3" id="KW-0732">Signal</keyword>
<evidence type="ECO:0000313" key="5">
    <source>
        <dbReference type="Proteomes" id="UP001302274"/>
    </source>
</evidence>
<reference evidence="4 5" key="1">
    <citation type="submission" date="2023-11" db="EMBL/GenBank/DDBJ databases">
        <title>A Novel Polar Bacteriovorax (B. antarcticus) Isolated from the Biocrust in Antarctica.</title>
        <authorList>
            <person name="Mun W."/>
            <person name="Choi S.Y."/>
            <person name="Mitchell R.J."/>
        </authorList>
    </citation>
    <scope>NUCLEOTIDE SEQUENCE [LARGE SCALE GENOMIC DNA]</scope>
    <source>
        <strain evidence="4 5">PP10</strain>
    </source>
</reference>
<dbReference type="PANTHER" id="PTHR35841:SF1">
    <property type="entry name" value="PHOSPHONATES-BINDING PERIPLASMIC PROTEIN"/>
    <property type="match status" value="1"/>
</dbReference>
<feature type="chain" id="PRO_5046472756" evidence="3">
    <location>
        <begin position="23"/>
        <end position="301"/>
    </location>
</feature>
<dbReference type="SUPFAM" id="SSF53850">
    <property type="entry name" value="Periplasmic binding protein-like II"/>
    <property type="match status" value="1"/>
</dbReference>
<organism evidence="4 5">
    <name type="scientific">Bacteriovorax antarcticus</name>
    <dbReference type="NCBI Taxonomy" id="3088717"/>
    <lineage>
        <taxon>Bacteria</taxon>
        <taxon>Pseudomonadati</taxon>
        <taxon>Bdellovibrionota</taxon>
        <taxon>Bacteriovoracia</taxon>
        <taxon>Bacteriovoracales</taxon>
        <taxon>Bacteriovoracaceae</taxon>
        <taxon>Bacteriovorax</taxon>
    </lineage>
</organism>
<feature type="signal peptide" evidence="3">
    <location>
        <begin position="1"/>
        <end position="22"/>
    </location>
</feature>
<accession>A0ABU5VYH7</accession>
<comment type="similarity">
    <text evidence="1">Belongs to the phosphate/phosphite/phosphonate binding protein family.</text>
</comment>
<dbReference type="CDD" id="cd01071">
    <property type="entry name" value="PBP2_PhnD_like"/>
    <property type="match status" value="1"/>
</dbReference>
<evidence type="ECO:0000256" key="1">
    <source>
        <dbReference type="ARBA" id="ARBA00007162"/>
    </source>
</evidence>
<dbReference type="Gene3D" id="3.40.190.10">
    <property type="entry name" value="Periplasmic binding protein-like II"/>
    <property type="match status" value="2"/>
</dbReference>